<dbReference type="OrthoDB" id="3145245at2759"/>
<name>A0A4Y7QKS4_9AGAM</name>
<protein>
    <submittedName>
        <fullName evidence="1">Uncharacterized protein</fullName>
    </submittedName>
</protein>
<dbReference type="EMBL" id="ML170159">
    <property type="protein sequence ID" value="TDL27672.1"/>
    <property type="molecule type" value="Genomic_DNA"/>
</dbReference>
<dbReference type="VEuPathDB" id="FungiDB:BD410DRAFT_782807"/>
<accession>A0A4Y7QKS4</accession>
<dbReference type="InterPro" id="IPR032675">
    <property type="entry name" value="LRR_dom_sf"/>
</dbReference>
<dbReference type="Gene3D" id="3.80.10.10">
    <property type="entry name" value="Ribonuclease Inhibitor"/>
    <property type="match status" value="1"/>
</dbReference>
<dbReference type="SUPFAM" id="SSF52047">
    <property type="entry name" value="RNI-like"/>
    <property type="match status" value="1"/>
</dbReference>
<evidence type="ECO:0000313" key="2">
    <source>
        <dbReference type="Proteomes" id="UP000294933"/>
    </source>
</evidence>
<dbReference type="AlphaFoldDB" id="A0A4Y7QKS4"/>
<sequence>METGQEDISLDDLVLSRPLVPTRDCLKPSVLPKPGIAPRWNATNIPEDILTIIFADVRNCTSELYSPLSQTQTTVITHVCHRWRQVALDCATLWICVTSSQAYQEIVTYLERSKGVPLDAYISLGGTRDTRCALILGELPRVRRLTVHTSQIADFADDVKILFGKPTVQLQEVHFTSSDPYDSPIPVLQTSHQSLRSLRLECCFFPWDCAIFQGLTHLCLRNIPWNHEPNLSEYRAILALCPNLRELSLLRAGPRDMHLHPSNAPIITLRSLRILEIQMSTYWWLEFSAMLSVPPNVCFTITLRGYYHHSAANIIPKYLTAIICPSDSMLSITSPSYSVAISQGPPSSDRGILLHWSSGQVHTADFFHLIATFVSSPTWAMPSVVNLAFDSYLSPLYGEMNKWTDVLDAMPNVRQLDITLKRCTSHPEKGLPEALASLHTSDTGQTRFRVPKLFRLVLTGFDFSNLSEVYGSCFQSRQELSPLHTLVLEKCSNFDEECLAKHVFQVIIH</sequence>
<dbReference type="Proteomes" id="UP000294933">
    <property type="component" value="Unassembled WGS sequence"/>
</dbReference>
<keyword evidence="2" id="KW-1185">Reference proteome</keyword>
<proteinExistence type="predicted"/>
<evidence type="ECO:0000313" key="1">
    <source>
        <dbReference type="EMBL" id="TDL27672.1"/>
    </source>
</evidence>
<gene>
    <name evidence="1" type="ORF">BD410DRAFT_782807</name>
</gene>
<reference evidence="1 2" key="1">
    <citation type="submission" date="2018-06" db="EMBL/GenBank/DDBJ databases">
        <title>A transcriptomic atlas of mushroom development highlights an independent origin of complex multicellularity.</title>
        <authorList>
            <consortium name="DOE Joint Genome Institute"/>
            <person name="Krizsan K."/>
            <person name="Almasi E."/>
            <person name="Merenyi Z."/>
            <person name="Sahu N."/>
            <person name="Viragh M."/>
            <person name="Koszo T."/>
            <person name="Mondo S."/>
            <person name="Kiss B."/>
            <person name="Balint B."/>
            <person name="Kues U."/>
            <person name="Barry K."/>
            <person name="Hegedus J.C."/>
            <person name="Henrissat B."/>
            <person name="Johnson J."/>
            <person name="Lipzen A."/>
            <person name="Ohm R."/>
            <person name="Nagy I."/>
            <person name="Pangilinan J."/>
            <person name="Yan J."/>
            <person name="Xiong Y."/>
            <person name="Grigoriev I.V."/>
            <person name="Hibbett D.S."/>
            <person name="Nagy L.G."/>
        </authorList>
    </citation>
    <scope>NUCLEOTIDE SEQUENCE [LARGE SCALE GENOMIC DNA]</scope>
    <source>
        <strain evidence="1 2">SZMC22713</strain>
    </source>
</reference>
<organism evidence="1 2">
    <name type="scientific">Rickenella mellea</name>
    <dbReference type="NCBI Taxonomy" id="50990"/>
    <lineage>
        <taxon>Eukaryota</taxon>
        <taxon>Fungi</taxon>
        <taxon>Dikarya</taxon>
        <taxon>Basidiomycota</taxon>
        <taxon>Agaricomycotina</taxon>
        <taxon>Agaricomycetes</taxon>
        <taxon>Hymenochaetales</taxon>
        <taxon>Rickenellaceae</taxon>
        <taxon>Rickenella</taxon>
    </lineage>
</organism>